<feature type="compositionally biased region" description="Low complexity" evidence="3">
    <location>
        <begin position="416"/>
        <end position="433"/>
    </location>
</feature>
<feature type="compositionally biased region" description="Basic and acidic residues" evidence="3">
    <location>
        <begin position="453"/>
        <end position="463"/>
    </location>
</feature>
<evidence type="ECO:0000313" key="6">
    <source>
        <dbReference type="Proteomes" id="UP000319210"/>
    </source>
</evidence>
<dbReference type="InterPro" id="IPR049692">
    <property type="entry name" value="Daptide_DH"/>
</dbReference>
<comment type="caution">
    <text evidence="5">The sequence shown here is derived from an EMBL/GenBank/DDBJ whole genome shotgun (WGS) entry which is preliminary data.</text>
</comment>
<dbReference type="PANTHER" id="PTHR11496">
    <property type="entry name" value="ALCOHOL DEHYDROGENASE"/>
    <property type="match status" value="1"/>
</dbReference>
<evidence type="ECO:0000259" key="4">
    <source>
        <dbReference type="Pfam" id="PF00465"/>
    </source>
</evidence>
<evidence type="ECO:0000256" key="3">
    <source>
        <dbReference type="SAM" id="MobiDB-lite"/>
    </source>
</evidence>
<dbReference type="Proteomes" id="UP000319210">
    <property type="component" value="Unassembled WGS sequence"/>
</dbReference>
<reference evidence="5 6" key="1">
    <citation type="submission" date="2019-06" db="EMBL/GenBank/DDBJ databases">
        <title>Whole genome shotgun sequence of Streptomyces cacaoi subsp. cacaoi NBRC 12748.</title>
        <authorList>
            <person name="Hosoyama A."/>
            <person name="Uohara A."/>
            <person name="Ohji S."/>
            <person name="Ichikawa N."/>
        </authorList>
    </citation>
    <scope>NUCLEOTIDE SEQUENCE [LARGE SCALE GENOMIC DNA]</scope>
    <source>
        <strain evidence="5 6">NBRC 12748</strain>
    </source>
</reference>
<dbReference type="GO" id="GO:0046872">
    <property type="term" value="F:metal ion binding"/>
    <property type="evidence" value="ECO:0007669"/>
    <property type="project" value="InterPro"/>
</dbReference>
<keyword evidence="2" id="KW-0560">Oxidoreductase</keyword>
<comment type="similarity">
    <text evidence="1">Belongs to the iron-containing alcohol dehydrogenase family.</text>
</comment>
<evidence type="ECO:0000313" key="5">
    <source>
        <dbReference type="EMBL" id="GEB52005.1"/>
    </source>
</evidence>
<dbReference type="AlphaFoldDB" id="A0A4Y3R2P4"/>
<keyword evidence="6" id="KW-1185">Reference proteome</keyword>
<dbReference type="EMBL" id="BJMM01000026">
    <property type="protein sequence ID" value="GEB52005.1"/>
    <property type="molecule type" value="Genomic_DNA"/>
</dbReference>
<proteinExistence type="inferred from homology"/>
<organism evidence="5 6">
    <name type="scientific">Streptomyces cacaoi</name>
    <dbReference type="NCBI Taxonomy" id="1898"/>
    <lineage>
        <taxon>Bacteria</taxon>
        <taxon>Bacillati</taxon>
        <taxon>Actinomycetota</taxon>
        <taxon>Actinomycetes</taxon>
        <taxon>Kitasatosporales</taxon>
        <taxon>Streptomycetaceae</taxon>
        <taxon>Streptomyces</taxon>
    </lineage>
</organism>
<evidence type="ECO:0000256" key="2">
    <source>
        <dbReference type="ARBA" id="ARBA00023002"/>
    </source>
</evidence>
<feature type="compositionally biased region" description="Basic and acidic residues" evidence="3">
    <location>
        <begin position="397"/>
        <end position="409"/>
    </location>
</feature>
<protein>
    <recommendedName>
        <fullName evidence="4">Alcohol dehydrogenase iron-type/glycerol dehydrogenase GldA domain-containing protein</fullName>
    </recommendedName>
</protein>
<dbReference type="NCBIfam" id="NF041822">
    <property type="entry name" value="daptide_DH"/>
    <property type="match status" value="1"/>
</dbReference>
<dbReference type="GO" id="GO:0004022">
    <property type="term" value="F:alcohol dehydrogenase (NAD+) activity"/>
    <property type="evidence" value="ECO:0007669"/>
    <property type="project" value="TreeGrafter"/>
</dbReference>
<feature type="domain" description="Alcohol dehydrogenase iron-type/glycerol dehydrogenase GldA" evidence="4">
    <location>
        <begin position="18"/>
        <end position="180"/>
    </location>
</feature>
<sequence length="463" mass="48160">MALGWHCPTLTMYGLDGFGPWLRSRGETSVTVLTDPAVTGAPIAERIRGTLARHGRTVHTVEAGGPDDTGGVEALGELARQLAGSGLVVAVGGGALLDRAKLAGWLCTGPQAAKRLAVPQRSGLVLLPPRGEGPRPALVAVPTTLGTGSELSSVACLDHPRGKRLVMGTTLQPDAAVVDPLATSTLPYAAVAEGALEVLFRLAGLYVGDLADLPTEDALVEALAVRTVQLGEEVRAAHERSRAVDDTVRAELAKVSGLAHAGWTVLGREPYANRGWYVANELSSALGLRKMTAVAALLPPLWRRVADGDERYGSARRLGRLWQRLRTAVPEGLPADAADGIAHLADRWHIGRTVTAPAGTAAGVAARAVRAWGAGLPMLGRLTADDLAGLLAGAVHEERQEHQEHEEPARTGTVHTARAGAARTEAAHGPAAHAQRRPQTSAAGPPVPGGGCQEKELVTGRGR</sequence>
<accession>A0A4Y3R2P4</accession>
<dbReference type="SUPFAM" id="SSF56796">
    <property type="entry name" value="Dehydroquinate synthase-like"/>
    <property type="match status" value="1"/>
</dbReference>
<dbReference type="InterPro" id="IPR039697">
    <property type="entry name" value="Alcohol_dehydrogenase_Fe"/>
</dbReference>
<evidence type="ECO:0000256" key="1">
    <source>
        <dbReference type="ARBA" id="ARBA00007358"/>
    </source>
</evidence>
<dbReference type="OrthoDB" id="323926at2"/>
<dbReference type="PANTHER" id="PTHR11496:SF102">
    <property type="entry name" value="ALCOHOL DEHYDROGENASE 4"/>
    <property type="match status" value="1"/>
</dbReference>
<name>A0A4Y3R2P4_STRCI</name>
<dbReference type="RefSeq" id="WP_141275604.1">
    <property type="nucleotide sequence ID" value="NZ_BJMM01000026.1"/>
</dbReference>
<gene>
    <name evidence="5" type="ORF">SCA03_45560</name>
</gene>
<dbReference type="Pfam" id="PF00465">
    <property type="entry name" value="Fe-ADH"/>
    <property type="match status" value="1"/>
</dbReference>
<dbReference type="InterPro" id="IPR001670">
    <property type="entry name" value="ADH_Fe/GldA"/>
</dbReference>
<feature type="region of interest" description="Disordered" evidence="3">
    <location>
        <begin position="397"/>
        <end position="463"/>
    </location>
</feature>
<dbReference type="Gene3D" id="3.40.50.1970">
    <property type="match status" value="1"/>
</dbReference>